<name>A0A0P4W2D2_SCYOL</name>
<dbReference type="GO" id="GO:0003724">
    <property type="term" value="F:RNA helicase activity"/>
    <property type="evidence" value="ECO:0007669"/>
    <property type="project" value="UniProtKB-EC"/>
</dbReference>
<keyword evidence="2" id="KW-0507">mRNA processing</keyword>
<comment type="catalytic activity">
    <reaction evidence="6">
        <text>ATP + H2O = ADP + phosphate + H(+)</text>
        <dbReference type="Rhea" id="RHEA:13065"/>
        <dbReference type="ChEBI" id="CHEBI:15377"/>
        <dbReference type="ChEBI" id="CHEBI:15378"/>
        <dbReference type="ChEBI" id="CHEBI:30616"/>
        <dbReference type="ChEBI" id="CHEBI:43474"/>
        <dbReference type="ChEBI" id="CHEBI:456216"/>
        <dbReference type="EC" id="3.6.4.13"/>
    </reaction>
</comment>
<feature type="domain" description="DEAD-box helicase OB fold" evidence="7">
    <location>
        <begin position="75"/>
        <end position="151"/>
    </location>
</feature>
<dbReference type="SUPFAM" id="SSF52540">
    <property type="entry name" value="P-loop containing nucleoside triphosphate hydrolases"/>
    <property type="match status" value="1"/>
</dbReference>
<evidence type="ECO:0000259" key="7">
    <source>
        <dbReference type="Pfam" id="PF07717"/>
    </source>
</evidence>
<reference evidence="8" key="1">
    <citation type="submission" date="2015-09" db="EMBL/GenBank/DDBJ databases">
        <title>Scylla olivacea transcriptome.</title>
        <authorList>
            <person name="Ikhwanuddin M."/>
        </authorList>
    </citation>
    <scope>NUCLEOTIDE SEQUENCE</scope>
</reference>
<organism evidence="8">
    <name type="scientific">Scylla olivacea</name>
    <name type="common">Orange mud crab</name>
    <name type="synonym">Cancer olivacea</name>
    <dbReference type="NCBI Taxonomy" id="85551"/>
    <lineage>
        <taxon>Eukaryota</taxon>
        <taxon>Metazoa</taxon>
        <taxon>Ecdysozoa</taxon>
        <taxon>Arthropoda</taxon>
        <taxon>Crustacea</taxon>
        <taxon>Multicrustacea</taxon>
        <taxon>Malacostraca</taxon>
        <taxon>Eumalacostraca</taxon>
        <taxon>Eucarida</taxon>
        <taxon>Decapoda</taxon>
        <taxon>Pleocyemata</taxon>
        <taxon>Brachyura</taxon>
        <taxon>Eubrachyura</taxon>
        <taxon>Portunoidea</taxon>
        <taxon>Portunidae</taxon>
        <taxon>Portuninae</taxon>
        <taxon>Scylla</taxon>
    </lineage>
</organism>
<dbReference type="GO" id="GO:0006397">
    <property type="term" value="P:mRNA processing"/>
    <property type="evidence" value="ECO:0007669"/>
    <property type="project" value="UniProtKB-KW"/>
</dbReference>
<dbReference type="PANTHER" id="PTHR18934">
    <property type="entry name" value="ATP-DEPENDENT RNA HELICASE"/>
    <property type="match status" value="1"/>
</dbReference>
<evidence type="ECO:0000256" key="5">
    <source>
        <dbReference type="ARBA" id="ARBA00023187"/>
    </source>
</evidence>
<keyword evidence="4" id="KW-0347">Helicase</keyword>
<dbReference type="EMBL" id="GDRN01108724">
    <property type="protein sequence ID" value="JAI57178.1"/>
    <property type="molecule type" value="Transcribed_RNA"/>
</dbReference>
<dbReference type="GO" id="GO:0008380">
    <property type="term" value="P:RNA splicing"/>
    <property type="evidence" value="ECO:0007669"/>
    <property type="project" value="UniProtKB-KW"/>
</dbReference>
<keyword evidence="4" id="KW-0067">ATP-binding</keyword>
<dbReference type="EC" id="3.6.4.13" evidence="1"/>
<dbReference type="GO" id="GO:0005681">
    <property type="term" value="C:spliceosomal complex"/>
    <property type="evidence" value="ECO:0007669"/>
    <property type="project" value="TreeGrafter"/>
</dbReference>
<evidence type="ECO:0000256" key="4">
    <source>
        <dbReference type="ARBA" id="ARBA00022806"/>
    </source>
</evidence>
<evidence type="ECO:0000256" key="6">
    <source>
        <dbReference type="ARBA" id="ARBA00047984"/>
    </source>
</evidence>
<dbReference type="Pfam" id="PF07717">
    <property type="entry name" value="OB_NTP_bind"/>
    <property type="match status" value="1"/>
</dbReference>
<sequence length="182" mass="21996">MRFAHIDGDHLTLLNVYHAFKQNMEDVQWCYDNFVNYRSLKSADNVRQQLSRIMDRFSLKRTSTDFNSRDYYMNIRKALVSGFFMQVAHLERTGHYMTIKDNQVVQLHPSTCLDHKPEWVLYNEFVLTTKNYIRTVTDIKPDWLIKVAPNYYDMQNFPQCEARRQLENIITRFESRQYREGF</sequence>
<evidence type="ECO:0000256" key="3">
    <source>
        <dbReference type="ARBA" id="ARBA00022801"/>
    </source>
</evidence>
<dbReference type="GO" id="GO:0003723">
    <property type="term" value="F:RNA binding"/>
    <property type="evidence" value="ECO:0007669"/>
    <property type="project" value="TreeGrafter"/>
</dbReference>
<dbReference type="InterPro" id="IPR027417">
    <property type="entry name" value="P-loop_NTPase"/>
</dbReference>
<dbReference type="PANTHER" id="PTHR18934:SF109">
    <property type="entry name" value="ATP-DEPENDENT RNA HELICASE DHX15 HOMOLOG"/>
    <property type="match status" value="1"/>
</dbReference>
<dbReference type="AlphaFoldDB" id="A0A0P4W2D2"/>
<protein>
    <recommendedName>
        <fullName evidence="1">RNA helicase</fullName>
        <ecNumber evidence="1">3.6.4.13</ecNumber>
    </recommendedName>
</protein>
<keyword evidence="4" id="KW-0547">Nucleotide-binding</keyword>
<evidence type="ECO:0000256" key="1">
    <source>
        <dbReference type="ARBA" id="ARBA00012552"/>
    </source>
</evidence>
<keyword evidence="5" id="KW-0508">mRNA splicing</keyword>
<evidence type="ECO:0000256" key="2">
    <source>
        <dbReference type="ARBA" id="ARBA00022664"/>
    </source>
</evidence>
<dbReference type="InterPro" id="IPR011709">
    <property type="entry name" value="DEAD-box_helicase_OB_fold"/>
</dbReference>
<proteinExistence type="predicted"/>
<dbReference type="EMBL" id="GDRN01108728">
    <property type="protein sequence ID" value="JAI57175.1"/>
    <property type="molecule type" value="Transcribed_RNA"/>
</dbReference>
<evidence type="ECO:0000313" key="8">
    <source>
        <dbReference type="EMBL" id="JAI57175.1"/>
    </source>
</evidence>
<keyword evidence="3" id="KW-0378">Hydrolase</keyword>
<accession>A0A0P4W2D2</accession>
<dbReference type="GO" id="GO:0016787">
    <property type="term" value="F:hydrolase activity"/>
    <property type="evidence" value="ECO:0007669"/>
    <property type="project" value="UniProtKB-KW"/>
</dbReference>